<dbReference type="Gene3D" id="3.30.930.10">
    <property type="entry name" value="Bira Bifunctional Protein, Domain 2"/>
    <property type="match status" value="1"/>
</dbReference>
<evidence type="ECO:0000256" key="3">
    <source>
        <dbReference type="ARBA" id="ARBA00022801"/>
    </source>
</evidence>
<dbReference type="Proteomes" id="UP000789831">
    <property type="component" value="Unassembled WGS sequence"/>
</dbReference>
<keyword evidence="3 6" id="KW-0378">Hydrolase</keyword>
<dbReference type="PANTHER" id="PTHR10046">
    <property type="entry name" value="ATP DEPENDENT LON PROTEASE FAMILY MEMBER"/>
    <property type="match status" value="1"/>
</dbReference>
<dbReference type="SUPFAM" id="SSF54211">
    <property type="entry name" value="Ribosomal protein S5 domain 2-like"/>
    <property type="match status" value="1"/>
</dbReference>
<keyword evidence="5" id="KW-0067">ATP-binding</keyword>
<dbReference type="Gene3D" id="1.10.8.60">
    <property type="match status" value="1"/>
</dbReference>
<proteinExistence type="inferred from homology"/>
<dbReference type="GO" id="GO:0030163">
    <property type="term" value="P:protein catabolic process"/>
    <property type="evidence" value="ECO:0007669"/>
    <property type="project" value="InterPro"/>
</dbReference>
<dbReference type="GO" id="GO:0006508">
    <property type="term" value="P:proteolysis"/>
    <property type="evidence" value="ECO:0007669"/>
    <property type="project" value="UniProtKB-KW"/>
</dbReference>
<evidence type="ECO:0000256" key="4">
    <source>
        <dbReference type="ARBA" id="ARBA00022825"/>
    </source>
</evidence>
<protein>
    <submittedName>
        <fullName evidence="8">3297_t:CDS:1</fullName>
    </submittedName>
</protein>
<feature type="active site" evidence="6">
    <location>
        <position position="224"/>
    </location>
</feature>
<evidence type="ECO:0000313" key="9">
    <source>
        <dbReference type="Proteomes" id="UP000789831"/>
    </source>
</evidence>
<dbReference type="InterPro" id="IPR027065">
    <property type="entry name" value="Lon_Prtase"/>
</dbReference>
<dbReference type="GO" id="GO:0004176">
    <property type="term" value="F:ATP-dependent peptidase activity"/>
    <property type="evidence" value="ECO:0007669"/>
    <property type="project" value="UniProtKB-UniRule"/>
</dbReference>
<feature type="domain" description="Lon proteolytic" evidence="7">
    <location>
        <begin position="133"/>
        <end position="323"/>
    </location>
</feature>
<name>A0A9N9E975_9GLOM</name>
<comment type="similarity">
    <text evidence="6">Belongs to the peptidase S16 family.</text>
</comment>
<organism evidence="8 9">
    <name type="scientific">Ambispora gerdemannii</name>
    <dbReference type="NCBI Taxonomy" id="144530"/>
    <lineage>
        <taxon>Eukaryota</taxon>
        <taxon>Fungi</taxon>
        <taxon>Fungi incertae sedis</taxon>
        <taxon>Mucoromycota</taxon>
        <taxon>Glomeromycotina</taxon>
        <taxon>Glomeromycetes</taxon>
        <taxon>Archaeosporales</taxon>
        <taxon>Ambisporaceae</taxon>
        <taxon>Ambispora</taxon>
    </lineage>
</organism>
<keyword evidence="4 6" id="KW-0720">Serine protease</keyword>
<dbReference type="SUPFAM" id="SSF52540">
    <property type="entry name" value="P-loop containing nucleoside triphosphate hydrolases"/>
    <property type="match status" value="1"/>
</dbReference>
<reference evidence="8" key="1">
    <citation type="submission" date="2021-06" db="EMBL/GenBank/DDBJ databases">
        <authorList>
            <person name="Kallberg Y."/>
            <person name="Tangrot J."/>
            <person name="Rosling A."/>
        </authorList>
    </citation>
    <scope>NUCLEOTIDE SEQUENCE</scope>
    <source>
        <strain evidence="8">MT106</strain>
    </source>
</reference>
<evidence type="ECO:0000256" key="5">
    <source>
        <dbReference type="ARBA" id="ARBA00022840"/>
    </source>
</evidence>
<evidence type="ECO:0000256" key="6">
    <source>
        <dbReference type="PROSITE-ProRule" id="PRU01122"/>
    </source>
</evidence>
<feature type="non-terminal residue" evidence="8">
    <location>
        <position position="450"/>
    </location>
</feature>
<dbReference type="InterPro" id="IPR045864">
    <property type="entry name" value="aa-tRNA-synth_II/BPL/LPL"/>
</dbReference>
<dbReference type="InterPro" id="IPR008268">
    <property type="entry name" value="Peptidase_S16_AS"/>
</dbReference>
<dbReference type="InterPro" id="IPR008269">
    <property type="entry name" value="Lon_proteolytic"/>
</dbReference>
<dbReference type="InterPro" id="IPR014721">
    <property type="entry name" value="Ribsml_uS5_D2-typ_fold_subgr"/>
</dbReference>
<evidence type="ECO:0000313" key="8">
    <source>
        <dbReference type="EMBL" id="CAG8664690.1"/>
    </source>
</evidence>
<dbReference type="PROSITE" id="PS51786">
    <property type="entry name" value="LON_PROTEOLYTIC"/>
    <property type="match status" value="1"/>
</dbReference>
<dbReference type="GO" id="GO:0005524">
    <property type="term" value="F:ATP binding"/>
    <property type="evidence" value="ECO:0007669"/>
    <property type="project" value="UniProtKB-KW"/>
</dbReference>
<evidence type="ECO:0000256" key="1">
    <source>
        <dbReference type="ARBA" id="ARBA00022670"/>
    </source>
</evidence>
<comment type="caution">
    <text evidence="8">The sequence shown here is derived from an EMBL/GenBank/DDBJ whole genome shotgun (WGS) entry which is preliminary data.</text>
</comment>
<evidence type="ECO:0000259" key="7">
    <source>
        <dbReference type="PROSITE" id="PS51786"/>
    </source>
</evidence>
<sequence>VDLSQIMFICTANRIENIPGPLRDRMEIIEISSYTKNDKQSIAENYLVPGLLDHYNLTKEQLTFESSAIQEIIDHYTWEAGIRNLKRLLNKIFSKFSYKMAVGELKTENITLEKVQEYLGKPTTSDLTFKADYSVPGVVNGLSVYNQEMGGGDVLPIEVSFPPGKGKIITTGNLKETMEESARVAISYVKANFEKFGINKNFNFNDNDIHIHVPKGGIPKDGPSAGVALTTAIISALTKKRIDKDIGMTGEITLHGQVSAIGGLQEKINAAHRKGLKVVFIPEGNEKDLEDIPSEVRGVQNVLLPTLIPLNLLEKEKKHVAGFSPECFYVEKIEGHTIHSSAEEAKQFTLNILSDYQDYAENALCLGVIVGQKTEGEKFAGALETYTVECLLPDGQCLQFATSHYFGDNFCRLMGVKYQDASNKFQYPFSTSWGTSTRTIGAVAKTHADN</sequence>
<dbReference type="GO" id="GO:0004252">
    <property type="term" value="F:serine-type endopeptidase activity"/>
    <property type="evidence" value="ECO:0007669"/>
    <property type="project" value="UniProtKB-UniRule"/>
</dbReference>
<dbReference type="Pfam" id="PF05362">
    <property type="entry name" value="Lon_C"/>
    <property type="match status" value="1"/>
</dbReference>
<evidence type="ECO:0000256" key="2">
    <source>
        <dbReference type="ARBA" id="ARBA00022741"/>
    </source>
</evidence>
<dbReference type="InterPro" id="IPR020568">
    <property type="entry name" value="Ribosomal_Su5_D2-typ_SF"/>
</dbReference>
<dbReference type="AlphaFoldDB" id="A0A9N9E975"/>
<dbReference type="Gene3D" id="3.40.50.300">
    <property type="entry name" value="P-loop containing nucleotide triphosphate hydrolases"/>
    <property type="match status" value="1"/>
</dbReference>
<dbReference type="OrthoDB" id="2411602at2759"/>
<gene>
    <name evidence="8" type="ORF">AGERDE_LOCUS11986</name>
</gene>
<dbReference type="InterPro" id="IPR054594">
    <property type="entry name" value="Lon_lid"/>
</dbReference>
<dbReference type="Pfam" id="PF22667">
    <property type="entry name" value="Lon_lid"/>
    <property type="match status" value="1"/>
</dbReference>
<feature type="active site" evidence="6">
    <location>
        <position position="267"/>
    </location>
</feature>
<keyword evidence="9" id="KW-1185">Reference proteome</keyword>
<keyword evidence="1 6" id="KW-0645">Protease</keyword>
<dbReference type="PROSITE" id="PS01046">
    <property type="entry name" value="LON_SER"/>
    <property type="match status" value="1"/>
</dbReference>
<dbReference type="InterPro" id="IPR027417">
    <property type="entry name" value="P-loop_NTPase"/>
</dbReference>
<dbReference type="EMBL" id="CAJVPL010006489">
    <property type="protein sequence ID" value="CAG8664690.1"/>
    <property type="molecule type" value="Genomic_DNA"/>
</dbReference>
<dbReference type="Gene3D" id="3.30.230.10">
    <property type="match status" value="1"/>
</dbReference>
<accession>A0A9N9E975</accession>
<keyword evidence="2" id="KW-0547">Nucleotide-binding</keyword>
<dbReference type="SUPFAM" id="SSF55681">
    <property type="entry name" value="Class II aaRS and biotin synthetases"/>
    <property type="match status" value="1"/>
</dbReference>